<evidence type="ECO:0000313" key="3">
    <source>
        <dbReference type="Proteomes" id="UP001057375"/>
    </source>
</evidence>
<reference evidence="2" key="1">
    <citation type="submission" date="2022-03" db="EMBL/GenBank/DDBJ databases">
        <title>Draft genome sequence of Aduncisulcus paluster, a free-living microaerophilic Fornicata.</title>
        <authorList>
            <person name="Yuyama I."/>
            <person name="Kume K."/>
            <person name="Tamura T."/>
            <person name="Inagaki Y."/>
            <person name="Hashimoto T."/>
        </authorList>
    </citation>
    <scope>NUCLEOTIDE SEQUENCE</scope>
    <source>
        <strain evidence="2">NY0171</strain>
    </source>
</reference>
<feature type="transmembrane region" description="Helical" evidence="1">
    <location>
        <begin position="60"/>
        <end position="79"/>
    </location>
</feature>
<proteinExistence type="predicted"/>
<gene>
    <name evidence="2" type="ORF">ADUPG1_005323</name>
</gene>
<organism evidence="2 3">
    <name type="scientific">Aduncisulcus paluster</name>
    <dbReference type="NCBI Taxonomy" id="2918883"/>
    <lineage>
        <taxon>Eukaryota</taxon>
        <taxon>Metamonada</taxon>
        <taxon>Carpediemonas-like organisms</taxon>
        <taxon>Aduncisulcus</taxon>
    </lineage>
</organism>
<comment type="caution">
    <text evidence="2">The sequence shown here is derived from an EMBL/GenBank/DDBJ whole genome shotgun (WGS) entry which is preliminary data.</text>
</comment>
<feature type="non-terminal residue" evidence="2">
    <location>
        <position position="1"/>
    </location>
</feature>
<name>A0ABQ5KB24_9EUKA</name>
<keyword evidence="1" id="KW-0472">Membrane</keyword>
<sequence length="89" mass="10728">KKEFVVDKIVEDMQEYVLFFFSNLCCDSSHAVEIYDNVNDLLDVWFEVIKRKHHEWGSKYWSMLLSMFSTVPSLVLHISPRYDANMIYW</sequence>
<keyword evidence="1" id="KW-1133">Transmembrane helix</keyword>
<dbReference type="EMBL" id="BQXS01008443">
    <property type="protein sequence ID" value="GKT29754.1"/>
    <property type="molecule type" value="Genomic_DNA"/>
</dbReference>
<evidence type="ECO:0000313" key="2">
    <source>
        <dbReference type="EMBL" id="GKT29754.1"/>
    </source>
</evidence>
<protein>
    <submittedName>
        <fullName evidence="2">Uncharacterized protein</fullName>
    </submittedName>
</protein>
<keyword evidence="1" id="KW-0812">Transmembrane</keyword>
<evidence type="ECO:0000256" key="1">
    <source>
        <dbReference type="SAM" id="Phobius"/>
    </source>
</evidence>
<dbReference type="Proteomes" id="UP001057375">
    <property type="component" value="Unassembled WGS sequence"/>
</dbReference>
<accession>A0ABQ5KB24</accession>
<keyword evidence="3" id="KW-1185">Reference proteome</keyword>